<evidence type="ECO:0000256" key="10">
    <source>
        <dbReference type="ARBA" id="ARBA00023098"/>
    </source>
</evidence>
<keyword evidence="4 13" id="KW-0328">Glycosyltransferase</keyword>
<dbReference type="GeneID" id="116334306"/>
<evidence type="ECO:0000313" key="15">
    <source>
        <dbReference type="Proteomes" id="UP000472276"/>
    </source>
</evidence>
<organism evidence="14 15">
    <name type="scientific">Oreochromis aureus</name>
    <name type="common">Israeli tilapia</name>
    <name type="synonym">Chromis aureus</name>
    <dbReference type="NCBI Taxonomy" id="47969"/>
    <lineage>
        <taxon>Eukaryota</taxon>
        <taxon>Metazoa</taxon>
        <taxon>Chordata</taxon>
        <taxon>Craniata</taxon>
        <taxon>Vertebrata</taxon>
        <taxon>Euteleostomi</taxon>
        <taxon>Actinopterygii</taxon>
        <taxon>Neopterygii</taxon>
        <taxon>Teleostei</taxon>
        <taxon>Neoteleostei</taxon>
        <taxon>Acanthomorphata</taxon>
        <taxon>Ovalentaria</taxon>
        <taxon>Cichlomorphae</taxon>
        <taxon>Cichliformes</taxon>
        <taxon>Cichlidae</taxon>
        <taxon>African cichlids</taxon>
        <taxon>Pseudocrenilabrinae</taxon>
        <taxon>Oreochromini</taxon>
        <taxon>Oreochromis</taxon>
    </lineage>
</organism>
<accession>A0AAZ1WY91</accession>
<comment type="similarity">
    <text evidence="3 13">Belongs to the glycosyltransferase 31 family.</text>
</comment>
<keyword evidence="10" id="KW-0443">Lipid metabolism</keyword>
<dbReference type="Proteomes" id="UP000472276">
    <property type="component" value="Unassembled WGS sequence"/>
</dbReference>
<dbReference type="AlphaFoldDB" id="A0AAZ1WY91"/>
<evidence type="ECO:0000256" key="11">
    <source>
        <dbReference type="ARBA" id="ARBA00023136"/>
    </source>
</evidence>
<reference evidence="14" key="3">
    <citation type="submission" date="2025-09" db="UniProtKB">
        <authorList>
            <consortium name="Ensembl"/>
        </authorList>
    </citation>
    <scope>IDENTIFICATION</scope>
</reference>
<dbReference type="Gene3D" id="3.90.550.50">
    <property type="match status" value="1"/>
</dbReference>
<dbReference type="GO" id="GO:0000139">
    <property type="term" value="C:Golgi membrane"/>
    <property type="evidence" value="ECO:0007669"/>
    <property type="project" value="UniProtKB-SubCell"/>
</dbReference>
<dbReference type="Ensembl" id="ENSOABT00000079540.1">
    <property type="protein sequence ID" value="ENSOABP00000060468.1"/>
    <property type="gene ID" value="ENSOABG00000030114.1"/>
</dbReference>
<gene>
    <name evidence="14" type="primary">LOC116334306</name>
</gene>
<evidence type="ECO:0000313" key="14">
    <source>
        <dbReference type="Ensembl" id="ENSOABP00000060468.1"/>
    </source>
</evidence>
<dbReference type="FunFam" id="3.90.550.50:FF:000001">
    <property type="entry name" value="Hexosyltransferase"/>
    <property type="match status" value="1"/>
</dbReference>
<sequence>MKQRQEMAADRSRSWFRISGTQYFAIILIIGGVFFIYSIREMTPDWNPKMWMQNQSSDLWIFLERQRQKKISLHSVVNVSSSTHPQTDNVTSAPEVKRETAVVAPYVSPGPYLVEYPYEYSFIINEPQKCEQEKPFVVLIVPVAPNNRRDRDIIRSTWGNDRVVQDKVVTLFFLLGLHTGPGAEQVQQQVLQESNKHHDLIQSNFVDCYKNLTIKTMVMLEWLTAHCSGASYAMKIDSDMFLNVHNLVTMLLNAQKTNYMTGLVARSGTVLRDPHSKWYVPPDIYAPAVYPVYALGLGYIMSLDLPKKLTEGSRHVKALYIEDVYLGLLMQHLGISPTDPPNGDYFHVLPLAYNRCHFSRIVATTTHPSTDRVHIWKDFKKPDPYC</sequence>
<dbReference type="EC" id="2.4.1.-" evidence="13"/>
<dbReference type="Pfam" id="PF01762">
    <property type="entry name" value="Galactosyl_T"/>
    <property type="match status" value="1"/>
</dbReference>
<dbReference type="GO" id="GO:0006493">
    <property type="term" value="P:protein O-linked glycosylation"/>
    <property type="evidence" value="ECO:0007669"/>
    <property type="project" value="TreeGrafter"/>
</dbReference>
<evidence type="ECO:0000256" key="4">
    <source>
        <dbReference type="ARBA" id="ARBA00022676"/>
    </source>
</evidence>
<proteinExistence type="inferred from homology"/>
<evidence type="ECO:0000256" key="13">
    <source>
        <dbReference type="RuleBase" id="RU363063"/>
    </source>
</evidence>
<evidence type="ECO:0000256" key="8">
    <source>
        <dbReference type="ARBA" id="ARBA00022989"/>
    </source>
</evidence>
<evidence type="ECO:0000256" key="5">
    <source>
        <dbReference type="ARBA" id="ARBA00022679"/>
    </source>
</evidence>
<evidence type="ECO:0000256" key="6">
    <source>
        <dbReference type="ARBA" id="ARBA00022692"/>
    </source>
</evidence>
<evidence type="ECO:0000256" key="3">
    <source>
        <dbReference type="ARBA" id="ARBA00008661"/>
    </source>
</evidence>
<comment type="pathway">
    <text evidence="2">Protein modification; protein glycosylation.</text>
</comment>
<evidence type="ECO:0000256" key="2">
    <source>
        <dbReference type="ARBA" id="ARBA00004922"/>
    </source>
</evidence>
<keyword evidence="5" id="KW-0808">Transferase</keyword>
<protein>
    <recommendedName>
        <fullName evidence="13">Hexosyltransferase</fullName>
        <ecNumber evidence="13">2.4.1.-</ecNumber>
    </recommendedName>
</protein>
<dbReference type="InterPro" id="IPR002659">
    <property type="entry name" value="Glyco_trans_31"/>
</dbReference>
<keyword evidence="11 13" id="KW-0472">Membrane</keyword>
<name>A0AAZ1WY91_OREAU</name>
<keyword evidence="15" id="KW-1185">Reference proteome</keyword>
<keyword evidence="7 13" id="KW-0735">Signal-anchor</keyword>
<dbReference type="GO" id="GO:0006629">
    <property type="term" value="P:lipid metabolic process"/>
    <property type="evidence" value="ECO:0007669"/>
    <property type="project" value="UniProtKB-KW"/>
</dbReference>
<dbReference type="PANTHER" id="PTHR11214:SF115">
    <property type="entry name" value="HEXOSYLTRANSFERASE"/>
    <property type="match status" value="1"/>
</dbReference>
<dbReference type="PANTHER" id="PTHR11214">
    <property type="entry name" value="BETA-1,3-N-ACETYLGLUCOSAMINYLTRANSFERASE"/>
    <property type="match status" value="1"/>
</dbReference>
<evidence type="ECO:0000256" key="1">
    <source>
        <dbReference type="ARBA" id="ARBA00004323"/>
    </source>
</evidence>
<comment type="subcellular location">
    <subcellularLocation>
        <location evidence="1 13">Golgi apparatus membrane</location>
        <topology evidence="1 13">Single-pass type II membrane protein</topology>
    </subcellularLocation>
</comment>
<reference evidence="15" key="1">
    <citation type="submission" date="2020-03" db="EMBL/GenBank/DDBJ databases">
        <title>Evolution of repeat sequences and sex chromosomes of tilapia species revealed by chromosome-level genomes.</title>
        <authorList>
            <person name="Xu L."/>
            <person name="Tao W."/>
            <person name="Wang D."/>
            <person name="Zhou Q."/>
        </authorList>
    </citation>
    <scope>NUCLEOTIDE SEQUENCE [LARGE SCALE GENOMIC DNA]</scope>
    <source>
        <strain evidence="15">Israel</strain>
    </source>
</reference>
<evidence type="ECO:0000256" key="12">
    <source>
        <dbReference type="ARBA" id="ARBA00023180"/>
    </source>
</evidence>
<evidence type="ECO:0000256" key="9">
    <source>
        <dbReference type="ARBA" id="ARBA00023034"/>
    </source>
</evidence>
<dbReference type="KEGG" id="oau:116334306"/>
<keyword evidence="9 13" id="KW-0333">Golgi apparatus</keyword>
<reference evidence="14" key="2">
    <citation type="submission" date="2025-08" db="UniProtKB">
        <authorList>
            <consortium name="Ensembl"/>
        </authorList>
    </citation>
    <scope>IDENTIFICATION</scope>
</reference>
<keyword evidence="12" id="KW-0325">Glycoprotein</keyword>
<dbReference type="GO" id="GO:0008499">
    <property type="term" value="F:N-acetyl-beta-D-glucosaminide beta-(1,3)-galactosyltransferase activity"/>
    <property type="evidence" value="ECO:0007669"/>
    <property type="project" value="TreeGrafter"/>
</dbReference>
<evidence type="ECO:0000256" key="7">
    <source>
        <dbReference type="ARBA" id="ARBA00022968"/>
    </source>
</evidence>
<keyword evidence="6 13" id="KW-0812">Transmembrane</keyword>
<feature type="transmembrane region" description="Helical" evidence="13">
    <location>
        <begin position="21"/>
        <end position="39"/>
    </location>
</feature>
<dbReference type="RefSeq" id="XP_031613575.2">
    <property type="nucleotide sequence ID" value="XM_031757715.2"/>
</dbReference>
<keyword evidence="8 13" id="KW-1133">Transmembrane helix</keyword>